<dbReference type="Pfam" id="PF13229">
    <property type="entry name" value="Beta_helix"/>
    <property type="match status" value="1"/>
</dbReference>
<dbReference type="PROSITE" id="PS51257">
    <property type="entry name" value="PROKAR_LIPOPROTEIN"/>
    <property type="match status" value="1"/>
</dbReference>
<reference evidence="3 4" key="1">
    <citation type="submission" date="2020-08" db="EMBL/GenBank/DDBJ databases">
        <title>Genomic Encyclopedia of Type Strains, Phase IV (KMG-V): Genome sequencing to study the core and pangenomes of soil and plant-associated prokaryotes.</title>
        <authorList>
            <person name="Whitman W."/>
        </authorList>
    </citation>
    <scope>NUCLEOTIDE SEQUENCE [LARGE SCALE GENOMIC DNA]</scope>
    <source>
        <strain evidence="3 4">M2T3</strain>
    </source>
</reference>
<dbReference type="InterPro" id="IPR006626">
    <property type="entry name" value="PbH1"/>
</dbReference>
<dbReference type="EMBL" id="JACHCC010000001">
    <property type="protein sequence ID" value="MBB6498042.1"/>
    <property type="molecule type" value="Genomic_DNA"/>
</dbReference>
<evidence type="ECO:0000259" key="2">
    <source>
        <dbReference type="Pfam" id="PF13229"/>
    </source>
</evidence>
<organism evidence="3 4">
    <name type="scientific">Pedobacter cryoconitis</name>
    <dbReference type="NCBI Taxonomy" id="188932"/>
    <lineage>
        <taxon>Bacteria</taxon>
        <taxon>Pseudomonadati</taxon>
        <taxon>Bacteroidota</taxon>
        <taxon>Sphingobacteriia</taxon>
        <taxon>Sphingobacteriales</taxon>
        <taxon>Sphingobacteriaceae</taxon>
        <taxon>Pedobacter</taxon>
    </lineage>
</organism>
<dbReference type="Gene3D" id="2.160.20.10">
    <property type="entry name" value="Single-stranded right-handed beta-helix, Pectin lyase-like"/>
    <property type="match status" value="1"/>
</dbReference>
<feature type="chain" id="PRO_5031557820" description="Right handed beta helix domain-containing protein" evidence="1">
    <location>
        <begin position="25"/>
        <end position="506"/>
    </location>
</feature>
<name>A0A7X0J1E1_9SPHI</name>
<proteinExistence type="predicted"/>
<protein>
    <recommendedName>
        <fullName evidence="2">Right handed beta helix domain-containing protein</fullName>
    </recommendedName>
</protein>
<dbReference type="Proteomes" id="UP000521017">
    <property type="component" value="Unassembled WGS sequence"/>
</dbReference>
<comment type="caution">
    <text evidence="3">The sequence shown here is derived from an EMBL/GenBank/DDBJ whole genome shotgun (WGS) entry which is preliminary data.</text>
</comment>
<dbReference type="InterPro" id="IPR011050">
    <property type="entry name" value="Pectin_lyase_fold/virulence"/>
</dbReference>
<evidence type="ECO:0000313" key="3">
    <source>
        <dbReference type="EMBL" id="MBB6498042.1"/>
    </source>
</evidence>
<feature type="domain" description="Right handed beta helix" evidence="2">
    <location>
        <begin position="131"/>
        <end position="294"/>
    </location>
</feature>
<evidence type="ECO:0000313" key="4">
    <source>
        <dbReference type="Proteomes" id="UP000521017"/>
    </source>
</evidence>
<dbReference type="AlphaFoldDB" id="A0A7X0J1E1"/>
<evidence type="ECO:0000256" key="1">
    <source>
        <dbReference type="SAM" id="SignalP"/>
    </source>
</evidence>
<sequence>MKNVLIAPLLAILLFTGCKKNSNAGTVDSQSSVRPKTNGISGTTYYVDPAGNDNNNGTSPATAWQTISKVNTQTFSPGDLLLFKSGGSWSGNLQLLGSGTADAPIVVDQYGTGGAPVINGGGLTNASVTLSLSNQSYWEINNLEITNTITSGLHYSVTGIKVNNPTTTANTHIYIKNCYVHDVNSTGVGNSNYNKGSGGIIFTGLINEVLVQNCHVANCQIEGIRTSSSVRASHVVFDHNLIENIYGDGIVLNGVTGGSMITNNTIRNACISNAANYAGAWTYNSYQTTISNNEVYGLVGGYNDGQAFDADISTDGDIFEYNYSHDNYRGFMLFMPDAKNIIVRYNISANDVLGGSKLFNFTATNASNQIYNNVFYLTNNVSYIFQSKFTGSFTNNIINSTGTVGKFSQNAMTTDARFLNNCIYPNAVILASNWDGCYHSNNIFFSPQFSNPGSYTTGRATATAFSLAGTSPCIAGGLAIASNGGVDFFNNALAASGNPDTGAIKY</sequence>
<dbReference type="SUPFAM" id="SSF51126">
    <property type="entry name" value="Pectin lyase-like"/>
    <property type="match status" value="2"/>
</dbReference>
<dbReference type="RefSeq" id="WP_184621806.1">
    <property type="nucleotide sequence ID" value="NZ_JACHCC010000001.1"/>
</dbReference>
<keyword evidence="1" id="KW-0732">Signal</keyword>
<dbReference type="InterPro" id="IPR012334">
    <property type="entry name" value="Pectin_lyas_fold"/>
</dbReference>
<dbReference type="SMART" id="SM00710">
    <property type="entry name" value="PbH1"/>
    <property type="match status" value="5"/>
</dbReference>
<feature type="signal peptide" evidence="1">
    <location>
        <begin position="1"/>
        <end position="24"/>
    </location>
</feature>
<gene>
    <name evidence="3" type="ORF">HDF25_000166</name>
</gene>
<accession>A0A7X0J1E1</accession>
<dbReference type="InterPro" id="IPR039448">
    <property type="entry name" value="Beta_helix"/>
</dbReference>